<dbReference type="Proteomes" id="UP001213000">
    <property type="component" value="Unassembled WGS sequence"/>
</dbReference>
<dbReference type="EMBL" id="JANIEX010000160">
    <property type="protein sequence ID" value="KAJ3572030.1"/>
    <property type="molecule type" value="Genomic_DNA"/>
</dbReference>
<feature type="compositionally biased region" description="Polar residues" evidence="1">
    <location>
        <begin position="136"/>
        <end position="146"/>
    </location>
</feature>
<proteinExistence type="predicted"/>
<name>A0AAD5VY30_9AGAR</name>
<comment type="caution">
    <text evidence="2">The sequence shown here is derived from an EMBL/GenBank/DDBJ whole genome shotgun (WGS) entry which is preliminary data.</text>
</comment>
<gene>
    <name evidence="2" type="ORF">NP233_g3359</name>
</gene>
<accession>A0AAD5VY30</accession>
<organism evidence="2 3">
    <name type="scientific">Leucocoprinus birnbaumii</name>
    <dbReference type="NCBI Taxonomy" id="56174"/>
    <lineage>
        <taxon>Eukaryota</taxon>
        <taxon>Fungi</taxon>
        <taxon>Dikarya</taxon>
        <taxon>Basidiomycota</taxon>
        <taxon>Agaricomycotina</taxon>
        <taxon>Agaricomycetes</taxon>
        <taxon>Agaricomycetidae</taxon>
        <taxon>Agaricales</taxon>
        <taxon>Agaricineae</taxon>
        <taxon>Agaricaceae</taxon>
        <taxon>Leucocoprinus</taxon>
    </lineage>
</organism>
<reference evidence="2" key="1">
    <citation type="submission" date="2022-07" db="EMBL/GenBank/DDBJ databases">
        <title>Genome Sequence of Leucocoprinus birnbaumii.</title>
        <authorList>
            <person name="Buettner E."/>
        </authorList>
    </citation>
    <scope>NUCLEOTIDE SEQUENCE</scope>
    <source>
        <strain evidence="2">VT141</strain>
    </source>
</reference>
<evidence type="ECO:0000256" key="1">
    <source>
        <dbReference type="SAM" id="MobiDB-lite"/>
    </source>
</evidence>
<dbReference type="AlphaFoldDB" id="A0AAD5VY30"/>
<sequence length="277" mass="31592">MPIVPFRSPTQERAQLFDVNEEAIRLFLLHVAEDKPSSPRECEHGQWPVRLCLSKKKKSSMENIGRWYSFCGLCKKWRWLSPRLDVNMLLRDEHFATLIATHESLRNFSRARATSRVVSGINQTPTPGPEPRNRTRSSGGFVSSASPAHGRAIQKARESRMNRAGPCQRLPGIFNSLPQTSVTMTLIFWTQDSVNPFFVEVPRSAGEAFCLRDHKMLLGQFDVEQVDAYEIYNKLTRSWNGIRWDKPIFPGGEDVLFFRLQGVTSLPRHSALISSFS</sequence>
<evidence type="ECO:0000313" key="2">
    <source>
        <dbReference type="EMBL" id="KAJ3572030.1"/>
    </source>
</evidence>
<protein>
    <submittedName>
        <fullName evidence="2">Uncharacterized protein</fullName>
    </submittedName>
</protein>
<keyword evidence="3" id="KW-1185">Reference proteome</keyword>
<feature type="region of interest" description="Disordered" evidence="1">
    <location>
        <begin position="119"/>
        <end position="160"/>
    </location>
</feature>
<evidence type="ECO:0000313" key="3">
    <source>
        <dbReference type="Proteomes" id="UP001213000"/>
    </source>
</evidence>